<organism evidence="5 6">
    <name type="scientific">Oesophagostomum dentatum</name>
    <name type="common">Nodular worm</name>
    <dbReference type="NCBI Taxonomy" id="61180"/>
    <lineage>
        <taxon>Eukaryota</taxon>
        <taxon>Metazoa</taxon>
        <taxon>Ecdysozoa</taxon>
        <taxon>Nematoda</taxon>
        <taxon>Chromadorea</taxon>
        <taxon>Rhabditida</taxon>
        <taxon>Rhabditina</taxon>
        <taxon>Rhabditomorpha</taxon>
        <taxon>Strongyloidea</taxon>
        <taxon>Strongylidae</taxon>
        <taxon>Oesophagostomum</taxon>
    </lineage>
</organism>
<dbReference type="CDD" id="cd19941">
    <property type="entry name" value="TIL"/>
    <property type="match status" value="1"/>
</dbReference>
<dbReference type="InterPro" id="IPR051368">
    <property type="entry name" value="SerProtInhib-TIL_Domain"/>
</dbReference>
<feature type="non-terminal residue" evidence="5">
    <location>
        <position position="1"/>
    </location>
</feature>
<evidence type="ECO:0000256" key="1">
    <source>
        <dbReference type="ARBA" id="ARBA00022690"/>
    </source>
</evidence>
<dbReference type="Proteomes" id="UP000053660">
    <property type="component" value="Unassembled WGS sequence"/>
</dbReference>
<dbReference type="PANTHER" id="PTHR23259">
    <property type="entry name" value="RIDDLE"/>
    <property type="match status" value="1"/>
</dbReference>
<reference evidence="5 6" key="1">
    <citation type="submission" date="2014-03" db="EMBL/GenBank/DDBJ databases">
        <title>Draft genome of the hookworm Oesophagostomum dentatum.</title>
        <authorList>
            <person name="Mitreva M."/>
        </authorList>
    </citation>
    <scope>NUCLEOTIDE SEQUENCE [LARGE SCALE GENOMIC DNA]</scope>
    <source>
        <strain evidence="5 6">OD-Hann</strain>
    </source>
</reference>
<dbReference type="Pfam" id="PF01826">
    <property type="entry name" value="TIL"/>
    <property type="match status" value="1"/>
</dbReference>
<gene>
    <name evidence="5" type="ORF">OESDEN_24662</name>
</gene>
<dbReference type="PANTHER" id="PTHR23259:SF70">
    <property type="entry name" value="ACCESSORY GLAND PROTEIN ACP62F-RELATED"/>
    <property type="match status" value="1"/>
</dbReference>
<accession>A0A0B1RWZ9</accession>
<evidence type="ECO:0000256" key="3">
    <source>
        <dbReference type="ARBA" id="ARBA00023157"/>
    </source>
</evidence>
<keyword evidence="6" id="KW-1185">Reference proteome</keyword>
<evidence type="ECO:0000313" key="6">
    <source>
        <dbReference type="Proteomes" id="UP000053660"/>
    </source>
</evidence>
<dbReference type="SUPFAM" id="SSF57567">
    <property type="entry name" value="Serine protease inhibitors"/>
    <property type="match status" value="1"/>
</dbReference>
<dbReference type="Gene3D" id="2.10.25.10">
    <property type="entry name" value="Laminin"/>
    <property type="match status" value="1"/>
</dbReference>
<evidence type="ECO:0000256" key="2">
    <source>
        <dbReference type="ARBA" id="ARBA00022900"/>
    </source>
</evidence>
<dbReference type="EMBL" id="KN612465">
    <property type="protein sequence ID" value="KHJ75722.1"/>
    <property type="molecule type" value="Genomic_DNA"/>
</dbReference>
<evidence type="ECO:0000313" key="5">
    <source>
        <dbReference type="EMBL" id="KHJ75722.1"/>
    </source>
</evidence>
<dbReference type="InterPro" id="IPR002919">
    <property type="entry name" value="TIL_dom"/>
</dbReference>
<keyword evidence="3" id="KW-1015">Disulfide bond</keyword>
<protein>
    <submittedName>
        <fullName evidence="5">Trypsin Inhibitor like cysteine rich domain protein</fullName>
    </submittedName>
</protein>
<keyword evidence="2" id="KW-0722">Serine protease inhibitor</keyword>
<dbReference type="AlphaFoldDB" id="A0A0B1RWZ9"/>
<dbReference type="InterPro" id="IPR036084">
    <property type="entry name" value="Ser_inhib-like_sf"/>
</dbReference>
<evidence type="ECO:0000259" key="4">
    <source>
        <dbReference type="Pfam" id="PF01826"/>
    </source>
</evidence>
<feature type="domain" description="TIL" evidence="4">
    <location>
        <begin position="29"/>
        <end position="83"/>
    </location>
</feature>
<name>A0A0B1RWZ9_OESDE</name>
<dbReference type="OrthoDB" id="6236007at2759"/>
<sequence length="134" mass="14374">LLLLRPSTEAIITAHCANNPEYTAEPDNCPQNEVFMECGSGCEPTCLSPQPLCSADCALNVCRCKEGFIRSEPEGPCIIPSACPPIPTDIDMFSIMPTCDGIACPDRTHCEVVDLPCVDSQCPQEAVCVDDDIP</sequence>
<proteinExistence type="predicted"/>
<keyword evidence="1" id="KW-0646">Protease inhibitor</keyword>
<dbReference type="GO" id="GO:0004867">
    <property type="term" value="F:serine-type endopeptidase inhibitor activity"/>
    <property type="evidence" value="ECO:0007669"/>
    <property type="project" value="UniProtKB-KW"/>
</dbReference>